<organism evidence="1 2">
    <name type="scientific">Pseudoalteromonas ruthenica</name>
    <dbReference type="NCBI Taxonomy" id="151081"/>
    <lineage>
        <taxon>Bacteria</taxon>
        <taxon>Pseudomonadati</taxon>
        <taxon>Pseudomonadota</taxon>
        <taxon>Gammaproteobacteria</taxon>
        <taxon>Alteromonadales</taxon>
        <taxon>Pseudoalteromonadaceae</taxon>
        <taxon>Pseudoalteromonas</taxon>
    </lineage>
</organism>
<comment type="caution">
    <text evidence="1">The sequence shown here is derived from an EMBL/GenBank/DDBJ whole genome shotgun (WGS) entry which is preliminary data.</text>
</comment>
<reference evidence="2" key="2">
    <citation type="submission" date="2019-06" db="EMBL/GenBank/DDBJ databases">
        <title>Co-occurence of chitin degradation, pigmentation and bioactivity in marine Pseudoalteromonas.</title>
        <authorList>
            <person name="Sonnenschein E.C."/>
            <person name="Bech P.K."/>
        </authorList>
    </citation>
    <scope>NUCLEOTIDE SEQUENCE [LARGE SCALE GENOMIC DNA]</scope>
    <source>
        <strain evidence="2">S2897</strain>
    </source>
</reference>
<dbReference type="AlphaFoldDB" id="A0A5S3Z309"/>
<evidence type="ECO:0000313" key="1">
    <source>
        <dbReference type="EMBL" id="TMP86664.1"/>
    </source>
</evidence>
<protein>
    <submittedName>
        <fullName evidence="1">Uncharacterized protein</fullName>
    </submittedName>
</protein>
<accession>A0A5S3Z309</accession>
<dbReference type="EMBL" id="PNCG01000013">
    <property type="protein sequence ID" value="TMP86664.1"/>
    <property type="molecule type" value="Genomic_DNA"/>
</dbReference>
<evidence type="ECO:0000313" key="2">
    <source>
        <dbReference type="Proteomes" id="UP000305874"/>
    </source>
</evidence>
<name>A0A5S3Z309_9GAMM</name>
<proteinExistence type="predicted"/>
<sequence length="428" mass="48602">MLESTTDNWETIISLFDQYEVTSVVVKMTNTAFDIFVLPHYESLVNKLLSNISRVPNLLLAHESLITGIDSYEQNQREQKLDDFDPELEAEYEYIDSYYDGLFTPPDTDTRTSVISLLENYGLTLIPYKKNVELSLLASSFIDQNESNLIFRIYIPAERMWANEAEKLLLLFREYLQKASHLDVRQEQYSTKQGVVHEFYSGESIDPSILPKEFEEFSTFMDTCVSNPDNASKLLVSKNMSSKEVIQIVERYSKEARRLHIDLKQEREMKSLTIKHRLESELGEYVRTEADWASIDTLVDSVIPKCNGIDSALLIDRNSLSPVQNNLTVNINPQIIESVNGVVAQEIIGDQHLGTDAKQLLELIERFAGDNKTELASAVHELVDESSKKEDRLNAKQKLKGFLLTAGSKAGEVATGILQTFIENQIGL</sequence>
<dbReference type="Proteomes" id="UP000305874">
    <property type="component" value="Unassembled WGS sequence"/>
</dbReference>
<gene>
    <name evidence="1" type="ORF">CWC05_12765</name>
</gene>
<reference evidence="1 2" key="1">
    <citation type="submission" date="2017-12" db="EMBL/GenBank/DDBJ databases">
        <authorList>
            <person name="Paulsen S."/>
            <person name="Gram L.K."/>
        </authorList>
    </citation>
    <scope>NUCLEOTIDE SEQUENCE [LARGE SCALE GENOMIC DNA]</scope>
    <source>
        <strain evidence="1 2">S2897</strain>
    </source>
</reference>